<dbReference type="Proteomes" id="UP001216139">
    <property type="component" value="Chromosome"/>
</dbReference>
<evidence type="ECO:0000313" key="3">
    <source>
        <dbReference type="Proteomes" id="UP001216139"/>
    </source>
</evidence>
<keyword evidence="3" id="KW-1185">Reference proteome</keyword>
<gene>
    <name evidence="2" type="ORF">PQO05_14935</name>
</gene>
<organism evidence="2 3">
    <name type="scientific">Mucilaginibacter jinjuensis</name>
    <dbReference type="NCBI Taxonomy" id="1176721"/>
    <lineage>
        <taxon>Bacteria</taxon>
        <taxon>Pseudomonadati</taxon>
        <taxon>Bacteroidota</taxon>
        <taxon>Sphingobacteriia</taxon>
        <taxon>Sphingobacteriales</taxon>
        <taxon>Sphingobacteriaceae</taxon>
        <taxon>Mucilaginibacter</taxon>
    </lineage>
</organism>
<dbReference type="EMBL" id="CP117167">
    <property type="protein sequence ID" value="WCT10026.1"/>
    <property type="molecule type" value="Genomic_DNA"/>
</dbReference>
<evidence type="ECO:0000313" key="2">
    <source>
        <dbReference type="EMBL" id="WCT10026.1"/>
    </source>
</evidence>
<keyword evidence="1" id="KW-0175">Coiled coil</keyword>
<proteinExistence type="predicted"/>
<accession>A0ABY7T2R3</accession>
<feature type="coiled-coil region" evidence="1">
    <location>
        <begin position="234"/>
        <end position="282"/>
    </location>
</feature>
<name>A0ABY7T2R3_9SPHI</name>
<sequence>MKTPILDITPLVPIRRINKYGITESKKAELDALNLSVINAQHSVDQFQSIVTSLTEKTINFQGFLSLADNNRTQTYNNKKLVDQMVQGALDLLNNSEIASKEIAVARNKTNELDKQLKSVIDKLIYTAELIDKLSTTIIRKKALNPLISDELVSLIGTAGKDANNAVALTLVAVKSSFTANALNIESEAALILSYTQSIDFYQFLTGKSQPTIKDNTVSNLKPNSLESTLNIAYQNAKNNYQRIEKALIVTTNQLNDAKASLDKAQVKLKSLQAGLAAANAAALAS</sequence>
<reference evidence="2 3" key="1">
    <citation type="submission" date="2023-02" db="EMBL/GenBank/DDBJ databases">
        <title>Genome sequence of Mucilaginibacter jinjuensis strain KACC 16571.</title>
        <authorList>
            <person name="Kim S."/>
            <person name="Heo J."/>
            <person name="Kwon S.-W."/>
        </authorList>
    </citation>
    <scope>NUCLEOTIDE SEQUENCE [LARGE SCALE GENOMIC DNA]</scope>
    <source>
        <strain evidence="2 3">KACC 16571</strain>
    </source>
</reference>
<evidence type="ECO:0008006" key="4">
    <source>
        <dbReference type="Google" id="ProtNLM"/>
    </source>
</evidence>
<dbReference type="RefSeq" id="WP_273628125.1">
    <property type="nucleotide sequence ID" value="NZ_CP117167.1"/>
</dbReference>
<protein>
    <recommendedName>
        <fullName evidence="4">Toxic anion resistance protein TelA</fullName>
    </recommendedName>
</protein>
<evidence type="ECO:0000256" key="1">
    <source>
        <dbReference type="SAM" id="Coils"/>
    </source>
</evidence>